<reference evidence="1" key="1">
    <citation type="journal article" date="2021" name="Genome Biol. Evol.">
        <title>A High-Quality Reference Genome for a Parasitic Bivalve with Doubly Uniparental Inheritance (Bivalvia: Unionida).</title>
        <authorList>
            <person name="Smith C.H."/>
        </authorList>
    </citation>
    <scope>NUCLEOTIDE SEQUENCE</scope>
    <source>
        <strain evidence="1">CHS0354</strain>
    </source>
</reference>
<sequence>MTARTRLIECVEYDSPYKVDNTVWSMTARARLIDCVEYDGLQKVDRLNERMTIP</sequence>
<name>A0AAE0SS05_9BIVA</name>
<comment type="caution">
    <text evidence="1">The sequence shown here is derived from an EMBL/GenBank/DDBJ whole genome shotgun (WGS) entry which is preliminary data.</text>
</comment>
<reference evidence="1" key="2">
    <citation type="journal article" date="2021" name="Genome Biol. Evol.">
        <title>Developing a high-quality reference genome for a parasitic bivalve with doubly uniparental inheritance (Bivalvia: Unionida).</title>
        <authorList>
            <person name="Smith C.H."/>
        </authorList>
    </citation>
    <scope>NUCLEOTIDE SEQUENCE</scope>
    <source>
        <strain evidence="1">CHS0354</strain>
        <tissue evidence="1">Mantle</tissue>
    </source>
</reference>
<accession>A0AAE0SS05</accession>
<dbReference type="AlphaFoldDB" id="A0AAE0SS05"/>
<proteinExistence type="predicted"/>
<dbReference type="EMBL" id="JAEAOA010002221">
    <property type="protein sequence ID" value="KAK3596689.1"/>
    <property type="molecule type" value="Genomic_DNA"/>
</dbReference>
<feature type="non-terminal residue" evidence="1">
    <location>
        <position position="54"/>
    </location>
</feature>
<organism evidence="1 2">
    <name type="scientific">Potamilus streckersoni</name>
    <dbReference type="NCBI Taxonomy" id="2493646"/>
    <lineage>
        <taxon>Eukaryota</taxon>
        <taxon>Metazoa</taxon>
        <taxon>Spiralia</taxon>
        <taxon>Lophotrochozoa</taxon>
        <taxon>Mollusca</taxon>
        <taxon>Bivalvia</taxon>
        <taxon>Autobranchia</taxon>
        <taxon>Heteroconchia</taxon>
        <taxon>Palaeoheterodonta</taxon>
        <taxon>Unionida</taxon>
        <taxon>Unionoidea</taxon>
        <taxon>Unionidae</taxon>
        <taxon>Ambleminae</taxon>
        <taxon>Lampsilini</taxon>
        <taxon>Potamilus</taxon>
    </lineage>
</organism>
<evidence type="ECO:0000313" key="1">
    <source>
        <dbReference type="EMBL" id="KAK3596689.1"/>
    </source>
</evidence>
<protein>
    <submittedName>
        <fullName evidence="1">Uncharacterized protein</fullName>
    </submittedName>
</protein>
<keyword evidence="2" id="KW-1185">Reference proteome</keyword>
<evidence type="ECO:0000313" key="2">
    <source>
        <dbReference type="Proteomes" id="UP001195483"/>
    </source>
</evidence>
<dbReference type="Proteomes" id="UP001195483">
    <property type="component" value="Unassembled WGS sequence"/>
</dbReference>
<reference evidence="1" key="3">
    <citation type="submission" date="2023-05" db="EMBL/GenBank/DDBJ databases">
        <authorList>
            <person name="Smith C.H."/>
        </authorList>
    </citation>
    <scope>NUCLEOTIDE SEQUENCE</scope>
    <source>
        <strain evidence="1">CHS0354</strain>
        <tissue evidence="1">Mantle</tissue>
    </source>
</reference>
<gene>
    <name evidence="1" type="ORF">CHS0354_038026</name>
</gene>